<proteinExistence type="predicted"/>
<dbReference type="AlphaFoldDB" id="A0A5K3G1T6"/>
<reference evidence="1" key="1">
    <citation type="submission" date="2019-11" db="UniProtKB">
        <authorList>
            <consortium name="WormBaseParasite"/>
        </authorList>
    </citation>
    <scope>IDENTIFICATION</scope>
</reference>
<evidence type="ECO:0000313" key="1">
    <source>
        <dbReference type="WBParaSite" id="MCU_014665-RA"/>
    </source>
</evidence>
<dbReference type="WBParaSite" id="MCU_014665-RA">
    <property type="protein sequence ID" value="MCU_014665-RA"/>
    <property type="gene ID" value="MCU_014665"/>
</dbReference>
<organism evidence="1">
    <name type="scientific">Mesocestoides corti</name>
    <name type="common">Flatworm</name>
    <dbReference type="NCBI Taxonomy" id="53468"/>
    <lineage>
        <taxon>Eukaryota</taxon>
        <taxon>Metazoa</taxon>
        <taxon>Spiralia</taxon>
        <taxon>Lophotrochozoa</taxon>
        <taxon>Platyhelminthes</taxon>
        <taxon>Cestoda</taxon>
        <taxon>Eucestoda</taxon>
        <taxon>Cyclophyllidea</taxon>
        <taxon>Mesocestoididae</taxon>
        <taxon>Mesocestoides</taxon>
    </lineage>
</organism>
<protein>
    <submittedName>
        <fullName evidence="1">Uncharacterized protein</fullName>
    </submittedName>
</protein>
<name>A0A5K3G1T6_MESCO</name>
<sequence>MPHGSLLDYLRDGPGRHLTLRPLVDMMAQVCGCLSYPRQLTFCRDSSLSCTDHLYHPLHHHHHHHHYNLCRHPHHLLHHPHHLLHHSHHHPHHHSHHHHLHHPHYHHRLLHRHHILHHDHFLRHHHLLHHHLISISEISFNQSGFNVGVFHFYFHILLVLLSCSLPQRRL</sequence>
<accession>A0A5K3G1T6</accession>